<organism evidence="7 8">
    <name type="scientific">Noviherbaspirillum aridicola</name>
    <dbReference type="NCBI Taxonomy" id="2849687"/>
    <lineage>
        <taxon>Bacteria</taxon>
        <taxon>Pseudomonadati</taxon>
        <taxon>Pseudomonadota</taxon>
        <taxon>Betaproteobacteria</taxon>
        <taxon>Burkholderiales</taxon>
        <taxon>Oxalobacteraceae</taxon>
        <taxon>Noviherbaspirillum</taxon>
    </lineage>
</organism>
<dbReference type="PROSITE" id="PS50111">
    <property type="entry name" value="CHEMOTAXIS_TRANSDUC_2"/>
    <property type="match status" value="1"/>
</dbReference>
<protein>
    <recommendedName>
        <fullName evidence="9">Methyl-accepting chemotaxis protein</fullName>
    </recommendedName>
</protein>
<dbReference type="Proteomes" id="UP000887222">
    <property type="component" value="Unassembled WGS sequence"/>
</dbReference>
<sequence>MSMLLSPAVRLMQQLRLLPKFGLVALLFALPLLLVTALLLVELQQSVASTETRRAGLKRLEAGAEAARLLEQHRAWRHLALAGSKPAAARADEIRAALDTAIARLTTDAAPAAADAGKQWQTLKERIAGLQAKESYALHGALLARIAELNTRIAESSGLTLDPEIAPHHLATLAVTALPELASGLADVAARGAAYIDTGLQEGGEDVLLSSTLMLAQRDLARMPERFAAVLRERPALAARLKPEQASLAGAGLFIERARNEVLSSVDQTSGMAFLEAGLQSIDALHGAARASRAELDALLAQRVEDQTGHRNLIVLIAVAALSAAMWLLSGFIESFRRDIGQLGRAVAKAAQGDLSVHVSTRSRDEIGELATAFDDMIDGLGRLVRQVRGGSETIGRAAAEIASGNADLSARTESQAGALQQTVSSMEELTAAVRRNSTGAADAHRLTLTAGAIADKGGEAVERAVASMAAIKASSAKVIDIIRVIDELAFQTNLLALNAAVEAARAGVHGRGFAVVASEVRALAQRSAGASHEIRKLIDGAVGETERGNAMVADAGKTMRELLGAVREVTLIMQDIADASSEQSTGIEQVNLSIGQMDEVTQRNAALVEQAAQASAALRQQAEDLLHAVAAFRLDEDGEPQAPAAVSAAVRVLPVPGRPLPAVLPAVLPREERPLLRA</sequence>
<evidence type="ECO:0000313" key="7">
    <source>
        <dbReference type="EMBL" id="GIZ54002.1"/>
    </source>
</evidence>
<dbReference type="CDD" id="cd11386">
    <property type="entry name" value="MCP_signal"/>
    <property type="match status" value="1"/>
</dbReference>
<keyword evidence="8" id="KW-1185">Reference proteome</keyword>
<proteinExistence type="inferred from homology"/>
<dbReference type="Pfam" id="PF00015">
    <property type="entry name" value="MCPsignal"/>
    <property type="match status" value="1"/>
</dbReference>
<dbReference type="EMBL" id="BPMK01000024">
    <property type="protein sequence ID" value="GIZ54002.1"/>
    <property type="molecule type" value="Genomic_DNA"/>
</dbReference>
<evidence type="ECO:0000256" key="4">
    <source>
        <dbReference type="SAM" id="Coils"/>
    </source>
</evidence>
<comment type="similarity">
    <text evidence="2">Belongs to the methyl-accepting chemotaxis (MCP) protein family.</text>
</comment>
<dbReference type="PANTHER" id="PTHR43531:SF14">
    <property type="entry name" value="METHYL-ACCEPTING CHEMOTAXIS PROTEIN I-RELATED"/>
    <property type="match status" value="1"/>
</dbReference>
<dbReference type="CDD" id="cd06225">
    <property type="entry name" value="HAMP"/>
    <property type="match status" value="1"/>
</dbReference>
<dbReference type="Gene3D" id="1.10.287.950">
    <property type="entry name" value="Methyl-accepting chemotaxis protein"/>
    <property type="match status" value="1"/>
</dbReference>
<accession>A0ABQ4QAB3</accession>
<feature type="domain" description="HAMP" evidence="6">
    <location>
        <begin position="334"/>
        <end position="386"/>
    </location>
</feature>
<evidence type="ECO:0000256" key="2">
    <source>
        <dbReference type="ARBA" id="ARBA00029447"/>
    </source>
</evidence>
<feature type="domain" description="Methyl-accepting transducer" evidence="5">
    <location>
        <begin position="391"/>
        <end position="620"/>
    </location>
</feature>
<comment type="caution">
    <text evidence="7">The sequence shown here is derived from an EMBL/GenBank/DDBJ whole genome shotgun (WGS) entry which is preliminary data.</text>
</comment>
<evidence type="ECO:0000313" key="8">
    <source>
        <dbReference type="Proteomes" id="UP000887222"/>
    </source>
</evidence>
<feature type="coiled-coil region" evidence="4">
    <location>
        <begin position="598"/>
        <end position="629"/>
    </location>
</feature>
<dbReference type="SMART" id="SM00304">
    <property type="entry name" value="HAMP"/>
    <property type="match status" value="1"/>
</dbReference>
<dbReference type="Pfam" id="PF00672">
    <property type="entry name" value="HAMP"/>
    <property type="match status" value="1"/>
</dbReference>
<evidence type="ECO:0008006" key="9">
    <source>
        <dbReference type="Google" id="ProtNLM"/>
    </source>
</evidence>
<dbReference type="InterPro" id="IPR051310">
    <property type="entry name" value="MCP_chemotaxis"/>
</dbReference>
<name>A0ABQ4QAB3_9BURK</name>
<keyword evidence="1" id="KW-0488">Methylation</keyword>
<reference evidence="7 8" key="1">
    <citation type="journal article" date="2022" name="Int. J. Syst. Evol. Microbiol.">
        <title>Noviherbaspirillum aridicola sp. nov., isolated from an arid soil in Pakistan.</title>
        <authorList>
            <person name="Khan I.U."/>
            <person name="Saqib M."/>
            <person name="Amin A."/>
            <person name="Hussain F."/>
            <person name="Li L."/>
            <person name="Liu Y.H."/>
            <person name="Fang B.Z."/>
            <person name="Ahmed I."/>
            <person name="Li W.J."/>
        </authorList>
    </citation>
    <scope>NUCLEOTIDE SEQUENCE [LARGE SCALE GENOMIC DNA]</scope>
    <source>
        <strain evidence="7 8">NCCP-691</strain>
    </source>
</reference>
<gene>
    <name evidence="7" type="ORF">NCCP691_40160</name>
</gene>
<keyword evidence="4" id="KW-0175">Coiled coil</keyword>
<dbReference type="InterPro" id="IPR004089">
    <property type="entry name" value="MCPsignal_dom"/>
</dbReference>
<dbReference type="PANTHER" id="PTHR43531">
    <property type="entry name" value="PROTEIN ICFG"/>
    <property type="match status" value="1"/>
</dbReference>
<dbReference type="RefSeq" id="WP_220810416.1">
    <property type="nucleotide sequence ID" value="NZ_BPMK01000024.1"/>
</dbReference>
<dbReference type="PROSITE" id="PS50885">
    <property type="entry name" value="HAMP"/>
    <property type="match status" value="1"/>
</dbReference>
<dbReference type="SMART" id="SM00283">
    <property type="entry name" value="MA"/>
    <property type="match status" value="1"/>
</dbReference>
<dbReference type="InterPro" id="IPR003660">
    <property type="entry name" value="HAMP_dom"/>
</dbReference>
<dbReference type="SUPFAM" id="SSF58104">
    <property type="entry name" value="Methyl-accepting chemotaxis protein (MCP) signaling domain"/>
    <property type="match status" value="1"/>
</dbReference>
<keyword evidence="3" id="KW-0807">Transducer</keyword>
<evidence type="ECO:0000256" key="3">
    <source>
        <dbReference type="PROSITE-ProRule" id="PRU00284"/>
    </source>
</evidence>
<evidence type="ECO:0000259" key="5">
    <source>
        <dbReference type="PROSITE" id="PS50111"/>
    </source>
</evidence>
<evidence type="ECO:0000256" key="1">
    <source>
        <dbReference type="ARBA" id="ARBA00022481"/>
    </source>
</evidence>
<evidence type="ECO:0000259" key="6">
    <source>
        <dbReference type="PROSITE" id="PS50885"/>
    </source>
</evidence>